<dbReference type="PROSITE" id="PS51186">
    <property type="entry name" value="GNAT"/>
    <property type="match status" value="1"/>
</dbReference>
<name>A0A1N6KFS4_9BURK</name>
<dbReference type="AlphaFoldDB" id="A0A1N6KFS4"/>
<protein>
    <submittedName>
        <fullName evidence="3">Acetyltransferase (GNAT) domain-containing protein</fullName>
    </submittedName>
</protein>
<organism evidence="3 4">
    <name type="scientific">Paraburkholderia phenazinium</name>
    <dbReference type="NCBI Taxonomy" id="60549"/>
    <lineage>
        <taxon>Bacteria</taxon>
        <taxon>Pseudomonadati</taxon>
        <taxon>Pseudomonadota</taxon>
        <taxon>Betaproteobacteria</taxon>
        <taxon>Burkholderiales</taxon>
        <taxon>Burkholderiaceae</taxon>
        <taxon>Paraburkholderia</taxon>
    </lineage>
</organism>
<sequence length="166" mass="18564">MRSDIAVVQIERFSQSWESDVWSLISQVWAEFGIHDDPRAESDLGDLAHAYQEGASGFWIAISDSRVVGTASLKDLGDGLIAMKRFYVLKEFRGTTIGTAQRLLDHLVQHARQGGATTLCLGTIELTVAAQRFYEKNGFQRVPRSELPTERFAAEIDTLFYKLPLA</sequence>
<dbReference type="InterPro" id="IPR000182">
    <property type="entry name" value="GNAT_dom"/>
</dbReference>
<dbReference type="CDD" id="cd04301">
    <property type="entry name" value="NAT_SF"/>
    <property type="match status" value="1"/>
</dbReference>
<keyword evidence="1 3" id="KW-0808">Transferase</keyword>
<gene>
    <name evidence="3" type="ORF">SAMN05444168_7089</name>
</gene>
<dbReference type="InterPro" id="IPR050769">
    <property type="entry name" value="NAT_camello-type"/>
</dbReference>
<dbReference type="PANTHER" id="PTHR13947:SF37">
    <property type="entry name" value="LD18367P"/>
    <property type="match status" value="1"/>
</dbReference>
<dbReference type="EMBL" id="FSRM01000002">
    <property type="protein sequence ID" value="SIO55422.1"/>
    <property type="molecule type" value="Genomic_DNA"/>
</dbReference>
<dbReference type="Proteomes" id="UP000184693">
    <property type="component" value="Unassembled WGS sequence"/>
</dbReference>
<evidence type="ECO:0000256" key="1">
    <source>
        <dbReference type="ARBA" id="ARBA00022679"/>
    </source>
</evidence>
<dbReference type="InterPro" id="IPR016181">
    <property type="entry name" value="Acyl_CoA_acyltransferase"/>
</dbReference>
<evidence type="ECO:0000313" key="4">
    <source>
        <dbReference type="Proteomes" id="UP000184693"/>
    </source>
</evidence>
<reference evidence="3 4" key="1">
    <citation type="submission" date="2016-11" db="EMBL/GenBank/DDBJ databases">
        <authorList>
            <person name="Jaros S."/>
            <person name="Januszkiewicz K."/>
            <person name="Wedrychowicz H."/>
        </authorList>
    </citation>
    <scope>NUCLEOTIDE SEQUENCE [LARGE SCALE GENOMIC DNA]</scope>
    <source>
        <strain evidence="3 4">GAS86</strain>
    </source>
</reference>
<evidence type="ECO:0000313" key="3">
    <source>
        <dbReference type="EMBL" id="SIO55422.1"/>
    </source>
</evidence>
<feature type="domain" description="N-acetyltransferase" evidence="2">
    <location>
        <begin position="8"/>
        <end position="166"/>
    </location>
</feature>
<dbReference type="GO" id="GO:0008080">
    <property type="term" value="F:N-acetyltransferase activity"/>
    <property type="evidence" value="ECO:0007669"/>
    <property type="project" value="InterPro"/>
</dbReference>
<dbReference type="Gene3D" id="3.40.630.30">
    <property type="match status" value="1"/>
</dbReference>
<dbReference type="PANTHER" id="PTHR13947">
    <property type="entry name" value="GNAT FAMILY N-ACETYLTRANSFERASE"/>
    <property type="match status" value="1"/>
</dbReference>
<dbReference type="OrthoDB" id="9789603at2"/>
<dbReference type="Pfam" id="PF00583">
    <property type="entry name" value="Acetyltransf_1"/>
    <property type="match status" value="1"/>
</dbReference>
<evidence type="ECO:0000259" key="2">
    <source>
        <dbReference type="PROSITE" id="PS51186"/>
    </source>
</evidence>
<dbReference type="RefSeq" id="WP_083611738.1">
    <property type="nucleotide sequence ID" value="NZ_FSRM01000002.1"/>
</dbReference>
<proteinExistence type="predicted"/>
<dbReference type="SUPFAM" id="SSF55729">
    <property type="entry name" value="Acyl-CoA N-acyltransferases (Nat)"/>
    <property type="match status" value="1"/>
</dbReference>
<accession>A0A1N6KFS4</accession>